<dbReference type="AlphaFoldDB" id="A0A1D8K9Z7"/>
<name>A0A1D8K9Z7_9GAMM</name>
<dbReference type="InterPro" id="IPR031347">
    <property type="entry name" value="AmpE"/>
</dbReference>
<dbReference type="PANTHER" id="PTHR38684:SF1">
    <property type="entry name" value="PROTEIN AMPE"/>
    <property type="match status" value="1"/>
</dbReference>
<dbReference type="Pfam" id="PF17113">
    <property type="entry name" value="AmpE"/>
    <property type="match status" value="1"/>
</dbReference>
<keyword evidence="1" id="KW-0812">Transmembrane</keyword>
<evidence type="ECO:0000256" key="1">
    <source>
        <dbReference type="SAM" id="Phobius"/>
    </source>
</evidence>
<dbReference type="Proteomes" id="UP000095342">
    <property type="component" value="Chromosome"/>
</dbReference>
<dbReference type="PANTHER" id="PTHR38684">
    <property type="entry name" value="PROTEIN AMPE"/>
    <property type="match status" value="1"/>
</dbReference>
<evidence type="ECO:0000313" key="2">
    <source>
        <dbReference type="EMBL" id="AOV17761.1"/>
    </source>
</evidence>
<keyword evidence="1" id="KW-0472">Membrane</keyword>
<feature type="transmembrane region" description="Helical" evidence="1">
    <location>
        <begin position="294"/>
        <end position="310"/>
    </location>
</feature>
<feature type="transmembrane region" description="Helical" evidence="1">
    <location>
        <begin position="72"/>
        <end position="91"/>
    </location>
</feature>
<organism evidence="2 3">
    <name type="scientific">Acidihalobacter aeolianus</name>
    <dbReference type="NCBI Taxonomy" id="2792603"/>
    <lineage>
        <taxon>Bacteria</taxon>
        <taxon>Pseudomonadati</taxon>
        <taxon>Pseudomonadota</taxon>
        <taxon>Gammaproteobacteria</taxon>
        <taxon>Chromatiales</taxon>
        <taxon>Ectothiorhodospiraceae</taxon>
        <taxon>Acidihalobacter</taxon>
    </lineage>
</organism>
<protein>
    <recommendedName>
        <fullName evidence="4">Regulatory signaling modulator protein AmpE</fullName>
    </recommendedName>
</protein>
<reference evidence="2 3" key="1">
    <citation type="submission" date="2016-09" db="EMBL/GenBank/DDBJ databases">
        <title>Acidihalobacter prosperus V6 (DSM14174).</title>
        <authorList>
            <person name="Khaleque H.N."/>
            <person name="Ramsay J.P."/>
            <person name="Murphy R.J.T."/>
            <person name="Kaksonen A.H."/>
            <person name="Boxall N.J."/>
            <person name="Watkin E.L.J."/>
        </authorList>
    </citation>
    <scope>NUCLEOTIDE SEQUENCE [LARGE SCALE GENOMIC DNA]</scope>
    <source>
        <strain evidence="2 3">V6</strain>
    </source>
</reference>
<dbReference type="InterPro" id="IPR052966">
    <property type="entry name" value="Beta-lactamase_Reg"/>
</dbReference>
<evidence type="ECO:0008006" key="4">
    <source>
        <dbReference type="Google" id="ProtNLM"/>
    </source>
</evidence>
<feature type="transmembrane region" description="Helical" evidence="1">
    <location>
        <begin position="149"/>
        <end position="170"/>
    </location>
</feature>
<keyword evidence="1" id="KW-1133">Transmembrane helix</keyword>
<dbReference type="GO" id="GO:0005886">
    <property type="term" value="C:plasma membrane"/>
    <property type="evidence" value="ECO:0007669"/>
    <property type="project" value="TreeGrafter"/>
</dbReference>
<dbReference type="RefSeq" id="WP_070073299.1">
    <property type="nucleotide sequence ID" value="NZ_CP017448.1"/>
</dbReference>
<dbReference type="EMBL" id="CP017448">
    <property type="protein sequence ID" value="AOV17761.1"/>
    <property type="molecule type" value="Genomic_DNA"/>
</dbReference>
<feature type="transmembrane region" description="Helical" evidence="1">
    <location>
        <begin position="48"/>
        <end position="65"/>
    </location>
</feature>
<sequence length="311" mass="33399">MTLITLLLALVLERFLGYMSDFRNPRRLDAYVGRFGALLDRIGLTHPGFRLLVLALPPVLVVGWLGGWLSAVLLGLPGIIFGVAILLYCLGPEDLEEEINNYIEAVAVGDEARQRRVAARLLGDVPPDDAGVRARRVALAGFAESNDRLFTVIFWFALMGPAAAVLYRLVHSIARAHDAVPPADEAEVGEDAESGEVNEGLARVAAGLAGLMEWAPARLAALGYAITGSFDHALVGLREHFWSSEDGLRRGSRLLLSESGAGAVRLDDLLDDEADAATLSAVFATVTNHIQRNLIVWMAALALLTLGGWAT</sequence>
<gene>
    <name evidence="2" type="ORF">BJI67_12505</name>
</gene>
<dbReference type="KEGG" id="aaeo:BJI67_12505"/>
<dbReference type="GO" id="GO:0046677">
    <property type="term" value="P:response to antibiotic"/>
    <property type="evidence" value="ECO:0007669"/>
    <property type="project" value="TreeGrafter"/>
</dbReference>
<keyword evidence="3" id="KW-1185">Reference proteome</keyword>
<evidence type="ECO:0000313" key="3">
    <source>
        <dbReference type="Proteomes" id="UP000095342"/>
    </source>
</evidence>
<proteinExistence type="predicted"/>
<accession>A0A1D8K9Z7</accession>